<dbReference type="OrthoDB" id="200578at2157"/>
<dbReference type="Gene3D" id="3.40.1350.10">
    <property type="match status" value="1"/>
</dbReference>
<dbReference type="PATRIC" id="fig|69014.16.peg.834"/>
<feature type="domain" description="DUF4268" evidence="1">
    <location>
        <begin position="171"/>
        <end position="307"/>
    </location>
</feature>
<dbReference type="InterPro" id="IPR011856">
    <property type="entry name" value="tRNA_endonuc-like_dom_sf"/>
</dbReference>
<dbReference type="KEGG" id="tko:TK0855"/>
<keyword evidence="3" id="KW-1185">Reference proteome</keyword>
<name>Q5JHZ9_THEKO</name>
<proteinExistence type="predicted"/>
<sequence length="312" mass="36714">MVEIARLGVFPIRKVFSREEEFSNWLVENIKILEEKIGVELEDIEREYQIGSYFADIVARDANSEGMVIIENQFEKTNHDHLGKILTYASGLDAKIIVWIAEKFSEEHKQALNWLNENTGQDIGFFGIEVKAVKIGDSPYAVDFDIVVMPNQWRKISKSAIERLGPREETYLDIWRRVLERYGKNLRPRPRYRFVFGSGVSDVPYEWRIWEYKFSIGVYIGKPSPEENERIQECLQERIDEIARAMNVPIEEIKWEEPYGTTRGSKRLCIYYPLTKSLFEMSEKEREALAERMASEMKKLEKATKKILHRCR</sequence>
<dbReference type="GO" id="GO:0003676">
    <property type="term" value="F:nucleic acid binding"/>
    <property type="evidence" value="ECO:0007669"/>
    <property type="project" value="InterPro"/>
</dbReference>
<accession>Q5JHZ9</accession>
<evidence type="ECO:0000313" key="3">
    <source>
        <dbReference type="Proteomes" id="UP000000536"/>
    </source>
</evidence>
<organism evidence="2 3">
    <name type="scientific">Thermococcus kodakarensis (strain ATCC BAA-918 / JCM 12380 / KOD1)</name>
    <name type="common">Pyrococcus kodakaraensis (strain KOD1)</name>
    <dbReference type="NCBI Taxonomy" id="69014"/>
    <lineage>
        <taxon>Archaea</taxon>
        <taxon>Methanobacteriati</taxon>
        <taxon>Methanobacteriota</taxon>
        <taxon>Thermococci</taxon>
        <taxon>Thermococcales</taxon>
        <taxon>Thermococcaceae</taxon>
        <taxon>Thermococcus</taxon>
    </lineage>
</organism>
<gene>
    <name evidence="2" type="ordered locus">TK0855</name>
</gene>
<dbReference type="GeneID" id="78447370"/>
<dbReference type="HOGENOM" id="CLU_064448_0_0_2"/>
<dbReference type="STRING" id="69014.TK0855"/>
<evidence type="ECO:0000313" key="2">
    <source>
        <dbReference type="EMBL" id="BAD85044.1"/>
    </source>
</evidence>
<evidence type="ECO:0000259" key="1">
    <source>
        <dbReference type="Pfam" id="PF14088"/>
    </source>
</evidence>
<dbReference type="EMBL" id="AP006878">
    <property type="protein sequence ID" value="BAD85044.1"/>
    <property type="molecule type" value="Genomic_DNA"/>
</dbReference>
<dbReference type="Pfam" id="PF14088">
    <property type="entry name" value="DUF4268"/>
    <property type="match status" value="1"/>
</dbReference>
<dbReference type="InParanoid" id="Q5JHZ9"/>
<dbReference type="eggNOG" id="arCOG06885">
    <property type="taxonomic scope" value="Archaea"/>
</dbReference>
<dbReference type="Proteomes" id="UP000000536">
    <property type="component" value="Chromosome"/>
</dbReference>
<dbReference type="AlphaFoldDB" id="Q5JHZ9"/>
<dbReference type="RefSeq" id="WP_011249806.1">
    <property type="nucleotide sequence ID" value="NC_006624.1"/>
</dbReference>
<dbReference type="EnsemblBacteria" id="BAD85044">
    <property type="protein sequence ID" value="BAD85044"/>
    <property type="gene ID" value="TK0855"/>
</dbReference>
<protein>
    <recommendedName>
        <fullName evidence="1">DUF4268 domain-containing protein</fullName>
    </recommendedName>
</protein>
<reference evidence="2 3" key="1">
    <citation type="journal article" date="2005" name="Genome Res.">
        <title>Complete genome sequence of the hyperthermophilic archaeon Thermococcus kodakaraensis KOD1 and comparison with Pyrococcus genomes.</title>
        <authorList>
            <person name="Fukui T."/>
            <person name="Atomi H."/>
            <person name="Kanai T."/>
            <person name="Matsumi R."/>
            <person name="Fujiwara S."/>
            <person name="Imanaka T."/>
        </authorList>
    </citation>
    <scope>NUCLEOTIDE SEQUENCE [LARGE SCALE GENOMIC DNA]</scope>
    <source>
        <strain evidence="3">ATCC BAA-918 / JCM 12380 / KOD1</strain>
    </source>
</reference>
<dbReference type="InterPro" id="IPR025364">
    <property type="entry name" value="DUF4268"/>
</dbReference>